<evidence type="ECO:0000256" key="3">
    <source>
        <dbReference type="ARBA" id="ARBA00022989"/>
    </source>
</evidence>
<dbReference type="Pfam" id="PF04191">
    <property type="entry name" value="PEMT"/>
    <property type="match status" value="1"/>
</dbReference>
<evidence type="ECO:0000256" key="1">
    <source>
        <dbReference type="ARBA" id="ARBA00004127"/>
    </source>
</evidence>
<comment type="subcellular location">
    <subcellularLocation>
        <location evidence="1">Endomembrane system</location>
        <topology evidence="1">Multi-pass membrane protein</topology>
    </subcellularLocation>
</comment>
<keyword evidence="3 5" id="KW-1133">Transmembrane helix</keyword>
<dbReference type="InterPro" id="IPR052527">
    <property type="entry name" value="Metal_cation-efflux_comp"/>
</dbReference>
<sequence>MLVLKSCALILFTTCLISFTWGGVALFTRPNGTPNAVRILFFFWILLVVIQLSTIVLTEETNLILGLMGLSIYIISLVLFWWTVKTTKDKPLSLCYSDDLPNHIITTGPYKLIRNPFYTSYLLCVLAGVFVTNNLWLLITVVVIFVPYYQVARQEEGKFLASSFAADYKVYKENTGMFLPNINRIWSDS</sequence>
<feature type="transmembrane region" description="Helical" evidence="5">
    <location>
        <begin position="39"/>
        <end position="57"/>
    </location>
</feature>
<gene>
    <name evidence="6" type="ORF">BJP36_18825</name>
</gene>
<dbReference type="Proteomes" id="UP000176944">
    <property type="component" value="Chromosome"/>
</dbReference>
<dbReference type="GO" id="GO:0012505">
    <property type="term" value="C:endomembrane system"/>
    <property type="evidence" value="ECO:0007669"/>
    <property type="project" value="UniProtKB-SubCell"/>
</dbReference>
<dbReference type="Gene3D" id="1.20.120.1630">
    <property type="match status" value="1"/>
</dbReference>
<evidence type="ECO:0008006" key="8">
    <source>
        <dbReference type="Google" id="ProtNLM"/>
    </source>
</evidence>
<protein>
    <recommendedName>
        <fullName evidence="8">Isoprenylcysteine carboxylmethyltransferase family protein</fullName>
    </recommendedName>
</protein>
<evidence type="ECO:0000313" key="7">
    <source>
        <dbReference type="Proteomes" id="UP000176944"/>
    </source>
</evidence>
<name>A0A1D9G207_MOOP1</name>
<feature type="transmembrane region" description="Helical" evidence="5">
    <location>
        <begin position="64"/>
        <end position="84"/>
    </location>
</feature>
<dbReference type="AlphaFoldDB" id="A0A1D9G207"/>
<keyword evidence="2 5" id="KW-0812">Transmembrane</keyword>
<evidence type="ECO:0000313" key="6">
    <source>
        <dbReference type="EMBL" id="AOY81659.1"/>
    </source>
</evidence>
<dbReference type="EMBL" id="CP017708">
    <property type="protein sequence ID" value="AOY81659.1"/>
    <property type="molecule type" value="Genomic_DNA"/>
</dbReference>
<feature type="transmembrane region" description="Helical" evidence="5">
    <location>
        <begin position="120"/>
        <end position="149"/>
    </location>
</feature>
<feature type="transmembrane region" description="Helical" evidence="5">
    <location>
        <begin position="7"/>
        <end position="27"/>
    </location>
</feature>
<organism evidence="6 7">
    <name type="scientific">Moorena producens (strain JHB)</name>
    <dbReference type="NCBI Taxonomy" id="1454205"/>
    <lineage>
        <taxon>Bacteria</taxon>
        <taxon>Bacillati</taxon>
        <taxon>Cyanobacteriota</taxon>
        <taxon>Cyanophyceae</taxon>
        <taxon>Coleofasciculales</taxon>
        <taxon>Coleofasciculaceae</taxon>
        <taxon>Moorena</taxon>
    </lineage>
</organism>
<keyword evidence="4 5" id="KW-0472">Membrane</keyword>
<reference evidence="7" key="1">
    <citation type="submission" date="2016-10" db="EMBL/GenBank/DDBJ databases">
        <title>Comparative genomics uncovers the prolific and rare metabolic potential of the cyanobacterial genus Moorea.</title>
        <authorList>
            <person name="Leao T."/>
            <person name="Castelao G."/>
            <person name="Korobeynikov A."/>
            <person name="Monroe E.A."/>
            <person name="Podell S."/>
            <person name="Glukhov E."/>
            <person name="Allen E."/>
            <person name="Gerwick W.H."/>
            <person name="Gerwick L."/>
        </authorList>
    </citation>
    <scope>NUCLEOTIDE SEQUENCE [LARGE SCALE GENOMIC DNA]</scope>
    <source>
        <strain evidence="7">JHB</strain>
    </source>
</reference>
<dbReference type="PANTHER" id="PTHR43847:SF1">
    <property type="entry name" value="BLL3993 PROTEIN"/>
    <property type="match status" value="1"/>
</dbReference>
<evidence type="ECO:0000256" key="2">
    <source>
        <dbReference type="ARBA" id="ARBA00022692"/>
    </source>
</evidence>
<dbReference type="InterPro" id="IPR007318">
    <property type="entry name" value="Phopholipid_MeTrfase"/>
</dbReference>
<proteinExistence type="predicted"/>
<evidence type="ECO:0000256" key="5">
    <source>
        <dbReference type="SAM" id="Phobius"/>
    </source>
</evidence>
<accession>A0A1D9G207</accession>
<dbReference type="PANTHER" id="PTHR43847">
    <property type="entry name" value="BLL3993 PROTEIN"/>
    <property type="match status" value="1"/>
</dbReference>
<evidence type="ECO:0000256" key="4">
    <source>
        <dbReference type="ARBA" id="ARBA00023136"/>
    </source>
</evidence>